<protein>
    <submittedName>
        <fullName evidence="4">Uncharacterized protein</fullName>
    </submittedName>
</protein>
<keyword evidence="1" id="KW-0853">WD repeat</keyword>
<keyword evidence="5" id="KW-1185">Reference proteome</keyword>
<feature type="compositionally biased region" description="Basic residues" evidence="3">
    <location>
        <begin position="369"/>
        <end position="381"/>
    </location>
</feature>
<dbReference type="Proteomes" id="UP001203852">
    <property type="component" value="Unassembled WGS sequence"/>
</dbReference>
<dbReference type="PANTHER" id="PTHR44472">
    <property type="entry name" value="DDB1- AND CUL4-ASSOCIATED FACTOR 4-RELATED"/>
    <property type="match status" value="1"/>
</dbReference>
<name>A0AAN6E089_9EURO</name>
<feature type="region of interest" description="Disordered" evidence="3">
    <location>
        <begin position="364"/>
        <end position="383"/>
    </location>
</feature>
<keyword evidence="2" id="KW-0677">Repeat</keyword>
<dbReference type="EMBL" id="MU404352">
    <property type="protein sequence ID" value="KAI1615388.1"/>
    <property type="molecule type" value="Genomic_DNA"/>
</dbReference>
<dbReference type="InterPro" id="IPR036322">
    <property type="entry name" value="WD40_repeat_dom_sf"/>
</dbReference>
<dbReference type="Gene3D" id="2.130.10.10">
    <property type="entry name" value="YVTN repeat-like/Quinoprotein amine dehydrogenase"/>
    <property type="match status" value="1"/>
</dbReference>
<sequence length="494" mass="54773">MPAELPGYYYDASANRYFKIQPNHIAPSGANYSRQAVNAQKVIQKSQRREEESQLSKQSATVSRSSVLKNPLLNFERRLGKLCVGTIVAEYYAASLKGADAIATRLKNETDHRFSDGSIKKFAIARGSGALLAALAGPHVHEVAYVSTIPRRGRPLLVGDLPEQVQNWSTCNNEDLEGRLYDVRQNHTVHYAYHMREVCCIVANPYNSVCWATVNPEGDSEFGITHYDESFLPNVRYAIRGSQIMDLAVSPTSGSVAMATSDGISIYSSFDKVFSANLRQTPVRGEQMVVEFKDEWVVMSGARNGRLVLCDVRSPDNMSAVFRIQHSSAISGLAPMPDGHQILVNGLLDMKIYDLRYLPAPVRSESPRKVSKSRSRSKRPAHYAPTTPVLTFSVPEVRHQNQYGLGFAYDPELNVVVRASTDHVHNHRVGIWSASSGRLLKSPLNEHKFTAPVTCAQIERVRDGPKSILLASDGLLTEWCVQGRGFENEQEVGP</sequence>
<dbReference type="SUPFAM" id="SSF50978">
    <property type="entry name" value="WD40 repeat-like"/>
    <property type="match status" value="1"/>
</dbReference>
<organism evidence="4 5">
    <name type="scientific">Exophiala viscosa</name>
    <dbReference type="NCBI Taxonomy" id="2486360"/>
    <lineage>
        <taxon>Eukaryota</taxon>
        <taxon>Fungi</taxon>
        <taxon>Dikarya</taxon>
        <taxon>Ascomycota</taxon>
        <taxon>Pezizomycotina</taxon>
        <taxon>Eurotiomycetes</taxon>
        <taxon>Chaetothyriomycetidae</taxon>
        <taxon>Chaetothyriales</taxon>
        <taxon>Herpotrichiellaceae</taxon>
        <taxon>Exophiala</taxon>
    </lineage>
</organism>
<reference evidence="4" key="1">
    <citation type="journal article" date="2022" name="bioRxiv">
        <title>Deciphering the potential niche of two novel black yeast fungi from a biological soil crust based on their genomes, phenotypes, and melanin regulation.</title>
        <authorList>
            <consortium name="DOE Joint Genome Institute"/>
            <person name="Carr E.C."/>
            <person name="Barton Q."/>
            <person name="Grambo S."/>
            <person name="Sullivan M."/>
            <person name="Renfro C.M."/>
            <person name="Kuo A."/>
            <person name="Pangilinan J."/>
            <person name="Lipzen A."/>
            <person name="Keymanesh K."/>
            <person name="Savage E."/>
            <person name="Barry K."/>
            <person name="Grigoriev I.V."/>
            <person name="Riekhof W.R."/>
            <person name="Harris S.S."/>
        </authorList>
    </citation>
    <scope>NUCLEOTIDE SEQUENCE</scope>
    <source>
        <strain evidence="4">JF 03-4F</strain>
    </source>
</reference>
<evidence type="ECO:0000256" key="2">
    <source>
        <dbReference type="ARBA" id="ARBA00022737"/>
    </source>
</evidence>
<dbReference type="PANTHER" id="PTHR44472:SF1">
    <property type="entry name" value="DDB1 AND CUL4 ASSOCIATED FACTOR 4"/>
    <property type="match status" value="1"/>
</dbReference>
<evidence type="ECO:0000256" key="1">
    <source>
        <dbReference type="ARBA" id="ARBA00022574"/>
    </source>
</evidence>
<dbReference type="GO" id="GO:0080008">
    <property type="term" value="C:Cul4-RING E3 ubiquitin ligase complex"/>
    <property type="evidence" value="ECO:0007669"/>
    <property type="project" value="TreeGrafter"/>
</dbReference>
<dbReference type="AlphaFoldDB" id="A0AAN6E089"/>
<comment type="caution">
    <text evidence="4">The sequence shown here is derived from an EMBL/GenBank/DDBJ whole genome shotgun (WGS) entry which is preliminary data.</text>
</comment>
<gene>
    <name evidence="4" type="ORF">EDD36DRAFT_462901</name>
</gene>
<dbReference type="InterPro" id="IPR015943">
    <property type="entry name" value="WD40/YVTN_repeat-like_dom_sf"/>
</dbReference>
<evidence type="ECO:0000313" key="5">
    <source>
        <dbReference type="Proteomes" id="UP001203852"/>
    </source>
</evidence>
<evidence type="ECO:0000256" key="3">
    <source>
        <dbReference type="SAM" id="MobiDB-lite"/>
    </source>
</evidence>
<evidence type="ECO:0000313" key="4">
    <source>
        <dbReference type="EMBL" id="KAI1615388.1"/>
    </source>
</evidence>
<proteinExistence type="predicted"/>
<dbReference type="InterPro" id="IPR052254">
    <property type="entry name" value="CUL4-DDB1_E3_ligase_receptor"/>
</dbReference>
<accession>A0AAN6E089</accession>